<dbReference type="AlphaFoldDB" id="A0A9D3LL74"/>
<evidence type="ECO:0000313" key="2">
    <source>
        <dbReference type="EMBL" id="KAG5830223.1"/>
    </source>
</evidence>
<evidence type="ECO:0000256" key="1">
    <source>
        <dbReference type="SAM" id="MobiDB-lite"/>
    </source>
</evidence>
<feature type="region of interest" description="Disordered" evidence="1">
    <location>
        <begin position="1"/>
        <end position="53"/>
    </location>
</feature>
<keyword evidence="3" id="KW-1185">Reference proteome</keyword>
<proteinExistence type="predicted"/>
<gene>
    <name evidence="2" type="ORF">ANANG_G00307850</name>
</gene>
<reference evidence="2" key="1">
    <citation type="submission" date="2021-01" db="EMBL/GenBank/DDBJ databases">
        <title>A chromosome-scale assembly of European eel, Anguilla anguilla.</title>
        <authorList>
            <person name="Henkel C."/>
            <person name="Jong-Raadsen S.A."/>
            <person name="Dufour S."/>
            <person name="Weltzien F.-A."/>
            <person name="Palstra A.P."/>
            <person name="Pelster B."/>
            <person name="Spaink H.P."/>
            <person name="Van Den Thillart G.E."/>
            <person name="Jansen H."/>
            <person name="Zahm M."/>
            <person name="Klopp C."/>
            <person name="Cedric C."/>
            <person name="Louis A."/>
            <person name="Berthelot C."/>
            <person name="Parey E."/>
            <person name="Roest Crollius H."/>
            <person name="Montfort J."/>
            <person name="Robinson-Rechavi M."/>
            <person name="Bucao C."/>
            <person name="Bouchez O."/>
            <person name="Gislard M."/>
            <person name="Lluch J."/>
            <person name="Milhes M."/>
            <person name="Lampietro C."/>
            <person name="Lopez Roques C."/>
            <person name="Donnadieu C."/>
            <person name="Braasch I."/>
            <person name="Desvignes T."/>
            <person name="Postlethwait J."/>
            <person name="Bobe J."/>
            <person name="Guiguen Y."/>
            <person name="Dirks R."/>
        </authorList>
    </citation>
    <scope>NUCLEOTIDE SEQUENCE</scope>
    <source>
        <strain evidence="2">Tag_6206</strain>
        <tissue evidence="2">Liver</tissue>
    </source>
</reference>
<organism evidence="2 3">
    <name type="scientific">Anguilla anguilla</name>
    <name type="common">European freshwater eel</name>
    <name type="synonym">Muraena anguilla</name>
    <dbReference type="NCBI Taxonomy" id="7936"/>
    <lineage>
        <taxon>Eukaryota</taxon>
        <taxon>Metazoa</taxon>
        <taxon>Chordata</taxon>
        <taxon>Craniata</taxon>
        <taxon>Vertebrata</taxon>
        <taxon>Euteleostomi</taxon>
        <taxon>Actinopterygii</taxon>
        <taxon>Neopterygii</taxon>
        <taxon>Teleostei</taxon>
        <taxon>Anguilliformes</taxon>
        <taxon>Anguillidae</taxon>
        <taxon>Anguilla</taxon>
    </lineage>
</organism>
<dbReference type="EMBL" id="JAFIRN010000019">
    <property type="protein sequence ID" value="KAG5830223.1"/>
    <property type="molecule type" value="Genomic_DNA"/>
</dbReference>
<sequence length="53" mass="5368">MESIARCCTSAGNYPSGRRGTAQLKRSASPSGGRSVTHSPSVRTTLPSSGSTA</sequence>
<name>A0A9D3LL74_ANGAN</name>
<evidence type="ECO:0000313" key="3">
    <source>
        <dbReference type="Proteomes" id="UP001044222"/>
    </source>
</evidence>
<accession>A0A9D3LL74</accession>
<comment type="caution">
    <text evidence="2">The sequence shown here is derived from an EMBL/GenBank/DDBJ whole genome shotgun (WGS) entry which is preliminary data.</text>
</comment>
<feature type="compositionally biased region" description="Polar residues" evidence="1">
    <location>
        <begin position="24"/>
        <end position="53"/>
    </location>
</feature>
<protein>
    <submittedName>
        <fullName evidence="2">Uncharacterized protein</fullName>
    </submittedName>
</protein>
<dbReference type="Proteomes" id="UP001044222">
    <property type="component" value="Chromosome 19"/>
</dbReference>